<organism evidence="2 3">
    <name type="scientific">Bacillus velezensis</name>
    <dbReference type="NCBI Taxonomy" id="492670"/>
    <lineage>
        <taxon>Bacteria</taxon>
        <taxon>Bacillati</taxon>
        <taxon>Bacillota</taxon>
        <taxon>Bacilli</taxon>
        <taxon>Bacillales</taxon>
        <taxon>Bacillaceae</taxon>
        <taxon>Bacillus</taxon>
        <taxon>Bacillus amyloliquefaciens group</taxon>
    </lineage>
</organism>
<dbReference type="EMBL" id="CP030151">
    <property type="protein sequence ID" value="AWX74621.1"/>
    <property type="molecule type" value="Genomic_DNA"/>
</dbReference>
<sequence>MSEGNAIDLSDEEAKHRILNRITSEGIRVRSSFLRSSTGQYAYCLGGDKIPTIEIPQFTDLSSLIQAFSLAHELGHHYVYQNNSEKKGRLLNSGMSITTYWNEKLAWRETEQILKEEGILVNEQINCSFLEYKNFCLNTYKEPIVQSISFPFKFLFDSVLLLIKLYGGFYILFGIALIFSANSIPIPFDDSLGIGSLNKSDLLAVTSEVVYIVLSLGGIYQFFLWCYFKRSVKPVLFYLMTLLLSILASKVF</sequence>
<keyword evidence="1" id="KW-0472">Membrane</keyword>
<evidence type="ECO:0000313" key="2">
    <source>
        <dbReference type="EMBL" id="AWX74621.1"/>
    </source>
</evidence>
<feature type="transmembrane region" description="Helical" evidence="1">
    <location>
        <begin position="235"/>
        <end position="251"/>
    </location>
</feature>
<proteinExistence type="predicted"/>
<reference evidence="2 3" key="1">
    <citation type="submission" date="2018-06" db="EMBL/GenBank/DDBJ databases">
        <title>Complete Genome Sequence of Bacillus velezensis DSYZ, a Plant Growth-Promoting Rhizobacterium with Antifungal Activity.</title>
        <authorList>
            <person name="Du B."/>
            <person name="Ding Y."/>
            <person name="Liu K."/>
            <person name="Yao L."/>
            <person name="Wang C."/>
            <person name="Li H."/>
            <person name="Liu H."/>
        </authorList>
    </citation>
    <scope>NUCLEOTIDE SEQUENCE [LARGE SCALE GENOMIC DNA]</scope>
    <source>
        <strain evidence="2 3">DSYZ</strain>
        <plasmid evidence="3">pdsyz</plasmid>
    </source>
</reference>
<keyword evidence="1" id="KW-0812">Transmembrane</keyword>
<keyword evidence="2" id="KW-0614">Plasmid</keyword>
<feature type="transmembrane region" description="Helical" evidence="1">
    <location>
        <begin position="159"/>
        <end position="181"/>
    </location>
</feature>
<dbReference type="AlphaFoldDB" id="A0ABC8DF73"/>
<protein>
    <recommendedName>
        <fullName evidence="4">IrrE N-terminal-like domain-containing protein</fullName>
    </recommendedName>
</protein>
<dbReference type="Proteomes" id="UP000250069">
    <property type="component" value="Plasmid pdsyz"/>
</dbReference>
<gene>
    <name evidence="2" type="ORF">BVDSYZ_21495</name>
</gene>
<accession>A0ABC8DF73</accession>
<feature type="transmembrane region" description="Helical" evidence="1">
    <location>
        <begin position="209"/>
        <end position="228"/>
    </location>
</feature>
<geneLocation type="plasmid" evidence="3">
    <name>pdsyz</name>
</geneLocation>
<evidence type="ECO:0000256" key="1">
    <source>
        <dbReference type="SAM" id="Phobius"/>
    </source>
</evidence>
<name>A0ABC8DF73_BACVE</name>
<keyword evidence="1" id="KW-1133">Transmembrane helix</keyword>
<evidence type="ECO:0008006" key="4">
    <source>
        <dbReference type="Google" id="ProtNLM"/>
    </source>
</evidence>
<dbReference type="RefSeq" id="WP_073982106.1">
    <property type="nucleotide sequence ID" value="NZ_CP026611.1"/>
</dbReference>
<evidence type="ECO:0000313" key="3">
    <source>
        <dbReference type="Proteomes" id="UP000250069"/>
    </source>
</evidence>